<feature type="compositionally biased region" description="Polar residues" evidence="1">
    <location>
        <begin position="311"/>
        <end position="322"/>
    </location>
</feature>
<reference evidence="3 4" key="1">
    <citation type="journal article" date="2019" name="Front. Genet.">
        <title>Whole-Genome Sequencing of the Opportunistic Yeast Pathogen Candida inconspicua Uncovers Its Hybrid Origin.</title>
        <authorList>
            <person name="Mixao V."/>
            <person name="Hansen A.P."/>
            <person name="Saus E."/>
            <person name="Boekhout T."/>
            <person name="Lass-Florl C."/>
            <person name="Gabaldon T."/>
        </authorList>
    </citation>
    <scope>NUCLEOTIDE SEQUENCE [LARGE SCALE GENOMIC DNA]</scope>
    <source>
        <strain evidence="3 4">CBS 180</strain>
    </source>
</reference>
<feature type="transmembrane region" description="Helical" evidence="2">
    <location>
        <begin position="206"/>
        <end position="228"/>
    </location>
</feature>
<dbReference type="Pfam" id="PF02116">
    <property type="entry name" value="STE2"/>
    <property type="match status" value="1"/>
</dbReference>
<feature type="transmembrane region" description="Helical" evidence="2">
    <location>
        <begin position="40"/>
        <end position="65"/>
    </location>
</feature>
<feature type="region of interest" description="Disordered" evidence="1">
    <location>
        <begin position="383"/>
        <end position="406"/>
    </location>
</feature>
<dbReference type="STRING" id="52247.A0A4T0X4E8"/>
<dbReference type="EMBL" id="SELW01000193">
    <property type="protein sequence ID" value="TID30113.1"/>
    <property type="molecule type" value="Genomic_DNA"/>
</dbReference>
<dbReference type="AlphaFoldDB" id="A0A4T0X4E8"/>
<feature type="region of interest" description="Disordered" evidence="1">
    <location>
        <begin position="301"/>
        <end position="322"/>
    </location>
</feature>
<keyword evidence="2" id="KW-1133">Transmembrane helix</keyword>
<keyword evidence="2" id="KW-0472">Membrane</keyword>
<evidence type="ECO:0000313" key="4">
    <source>
        <dbReference type="Proteomes" id="UP000307173"/>
    </source>
</evidence>
<feature type="transmembrane region" description="Helical" evidence="2">
    <location>
        <begin position="162"/>
        <end position="186"/>
    </location>
</feature>
<dbReference type="GO" id="GO:0004932">
    <property type="term" value="F:mating-type factor pheromone receptor activity"/>
    <property type="evidence" value="ECO:0007669"/>
    <property type="project" value="InterPro"/>
</dbReference>
<dbReference type="PRINTS" id="PR00250">
    <property type="entry name" value="GPCRSTE2"/>
</dbReference>
<feature type="compositionally biased region" description="Low complexity" evidence="1">
    <location>
        <begin position="301"/>
        <end position="310"/>
    </location>
</feature>
<comment type="caution">
    <text evidence="3">The sequence shown here is derived from an EMBL/GenBank/DDBJ whole genome shotgun (WGS) entry which is preliminary data.</text>
</comment>
<keyword evidence="4" id="KW-1185">Reference proteome</keyword>
<dbReference type="CDD" id="cd14939">
    <property type="entry name" value="7tmD_STE2"/>
    <property type="match status" value="1"/>
</dbReference>
<dbReference type="GO" id="GO:0000750">
    <property type="term" value="P:pheromone-dependent signal transduction involved in conjugation with cellular fusion"/>
    <property type="evidence" value="ECO:0007669"/>
    <property type="project" value="TreeGrafter"/>
</dbReference>
<feature type="compositionally biased region" description="Basic and acidic residues" evidence="1">
    <location>
        <begin position="393"/>
        <end position="406"/>
    </location>
</feature>
<organism evidence="3 4">
    <name type="scientific">Pichia inconspicua</name>
    <dbReference type="NCBI Taxonomy" id="52247"/>
    <lineage>
        <taxon>Eukaryota</taxon>
        <taxon>Fungi</taxon>
        <taxon>Dikarya</taxon>
        <taxon>Ascomycota</taxon>
        <taxon>Saccharomycotina</taxon>
        <taxon>Pichiomycetes</taxon>
        <taxon>Pichiales</taxon>
        <taxon>Pichiaceae</taxon>
        <taxon>Pichia</taxon>
    </lineage>
</organism>
<evidence type="ECO:0000256" key="2">
    <source>
        <dbReference type="SAM" id="Phobius"/>
    </source>
</evidence>
<dbReference type="InterPro" id="IPR000366">
    <property type="entry name" value="GPCR_STE2"/>
</dbReference>
<protein>
    <recommendedName>
        <fullName evidence="5">Pheromone alpha factor receptor</fullName>
    </recommendedName>
</protein>
<accession>A0A4T0X4E8</accession>
<dbReference type="GO" id="GO:0038038">
    <property type="term" value="C:G protein-coupled receptor homodimeric complex"/>
    <property type="evidence" value="ECO:0007669"/>
    <property type="project" value="TreeGrafter"/>
</dbReference>
<name>A0A4T0X4E8_9ASCO</name>
<feature type="transmembrane region" description="Helical" evidence="2">
    <location>
        <begin position="276"/>
        <end position="297"/>
    </location>
</feature>
<gene>
    <name evidence="3" type="ORF">CANINC_001275</name>
</gene>
<evidence type="ECO:0008006" key="5">
    <source>
        <dbReference type="Google" id="ProtNLM"/>
    </source>
</evidence>
<dbReference type="PANTHER" id="PTHR28009">
    <property type="entry name" value="PHEROMONE ALPHA FACTOR RECEPTOR"/>
    <property type="match status" value="1"/>
</dbReference>
<dbReference type="Proteomes" id="UP000307173">
    <property type="component" value="Unassembled WGS sequence"/>
</dbReference>
<sequence length="406" mass="45061">MSDIYTDSDFPTVLANAQDIIANFTGYDGPVSVSLGEFDLYMKTVVVSAIIFGTRIGLSALAFPVTYMITKNRKSPIFILNMSCLAVLFLQSCLYAVTLTKGYNTISYTFSGNPDLHKSASNISVVSNLFSVLLIILVELSFSYQVYIIFESPQKNMRRLGYGATTISVALGITTVVFYFIFMVYSNLSFYNNNVNVPGYLANTPLILFVTSSCVICVMLLCKLAFAIRKRRYLGLKQFNLFHILFIMAFQTMVIPTILILISFNGFSETDQYSSQAFSALGTALISLSLPLTTMWANSSISDSTPTSTSNLYSPAYTSSSEDNKTLATSLTNYYPKASFDDYNVGSPEKETLDDFTIQPTPATQDDQRFWKEVEMYTKDLDRNSDIGAISEESIHANSHESSSKV</sequence>
<feature type="transmembrane region" description="Helical" evidence="2">
    <location>
        <begin position="240"/>
        <end position="264"/>
    </location>
</feature>
<keyword evidence="2" id="KW-0812">Transmembrane</keyword>
<feature type="transmembrane region" description="Helical" evidence="2">
    <location>
        <begin position="129"/>
        <end position="150"/>
    </location>
</feature>
<proteinExistence type="predicted"/>
<feature type="transmembrane region" description="Helical" evidence="2">
    <location>
        <begin position="77"/>
        <end position="97"/>
    </location>
</feature>
<dbReference type="InterPro" id="IPR027458">
    <property type="entry name" value="STE2_TM1-TM2_sf"/>
</dbReference>
<dbReference type="Gene3D" id="1.10.287.920">
    <property type="entry name" value="Pheromone alpha factor receptor"/>
    <property type="match status" value="1"/>
</dbReference>
<evidence type="ECO:0000313" key="3">
    <source>
        <dbReference type="EMBL" id="TID30113.1"/>
    </source>
</evidence>
<evidence type="ECO:0000256" key="1">
    <source>
        <dbReference type="SAM" id="MobiDB-lite"/>
    </source>
</evidence>
<dbReference type="PANTHER" id="PTHR28009:SF1">
    <property type="entry name" value="PHEROMONE ALPHA FACTOR RECEPTOR"/>
    <property type="match status" value="1"/>
</dbReference>
<dbReference type="OrthoDB" id="5402633at2759"/>